<protein>
    <recommendedName>
        <fullName evidence="2">Antitoxin</fullName>
    </recommendedName>
</protein>
<evidence type="ECO:0000313" key="3">
    <source>
        <dbReference type="EMBL" id="MBB3090387.1"/>
    </source>
</evidence>
<dbReference type="RefSeq" id="WP_183547055.1">
    <property type="nucleotide sequence ID" value="NZ_BMQT01000014.1"/>
</dbReference>
<dbReference type="EMBL" id="JACHXG010000006">
    <property type="protein sequence ID" value="MBB3090387.1"/>
    <property type="molecule type" value="Genomic_DNA"/>
</dbReference>
<sequence>MDAAHVVKVQEAKTHLSSLLAEVEAGGQVVIARGDRAIARLVPIERPTKRILGGLRVSVPDEFFDPLPDDEIAAWEGSLDEDL</sequence>
<keyword evidence="3" id="KW-0238">DNA-binding</keyword>
<dbReference type="GO" id="GO:0003677">
    <property type="term" value="F:DNA binding"/>
    <property type="evidence" value="ECO:0007669"/>
    <property type="project" value="UniProtKB-KW"/>
</dbReference>
<name>A0A7W5F9T5_9ACTN</name>
<accession>A0A7W5F9T5</accession>
<gene>
    <name evidence="3" type="ORF">FHS12_003339</name>
</gene>
<dbReference type="SUPFAM" id="SSF143120">
    <property type="entry name" value="YefM-like"/>
    <property type="match status" value="1"/>
</dbReference>
<comment type="caution">
    <text evidence="3">The sequence shown here is derived from an EMBL/GenBank/DDBJ whole genome shotgun (WGS) entry which is preliminary data.</text>
</comment>
<dbReference type="Gene3D" id="3.40.1620.10">
    <property type="entry name" value="YefM-like domain"/>
    <property type="match status" value="1"/>
</dbReference>
<dbReference type="AlphaFoldDB" id="A0A7W5F9T5"/>
<evidence type="ECO:0000256" key="2">
    <source>
        <dbReference type="RuleBase" id="RU362080"/>
    </source>
</evidence>
<reference evidence="3 4" key="1">
    <citation type="submission" date="2020-08" db="EMBL/GenBank/DDBJ databases">
        <title>Genomic Encyclopedia of Type Strains, Phase III (KMG-III): the genomes of soil and plant-associated and newly described type strains.</title>
        <authorList>
            <person name="Whitman W."/>
        </authorList>
    </citation>
    <scope>NUCLEOTIDE SEQUENCE [LARGE SCALE GENOMIC DNA]</scope>
    <source>
        <strain evidence="3 4">CECT 3302</strain>
    </source>
</reference>
<dbReference type="InterPro" id="IPR036165">
    <property type="entry name" value="YefM-like_sf"/>
</dbReference>
<proteinExistence type="inferred from homology"/>
<keyword evidence="4" id="KW-1185">Reference proteome</keyword>
<dbReference type="Pfam" id="PF02604">
    <property type="entry name" value="PhdYeFM_antitox"/>
    <property type="match status" value="1"/>
</dbReference>
<comment type="similarity">
    <text evidence="1 2">Belongs to the phD/YefM antitoxin family.</text>
</comment>
<organism evidence="3 4">
    <name type="scientific">Nocardioides albus</name>
    <dbReference type="NCBI Taxonomy" id="1841"/>
    <lineage>
        <taxon>Bacteria</taxon>
        <taxon>Bacillati</taxon>
        <taxon>Actinomycetota</taxon>
        <taxon>Actinomycetes</taxon>
        <taxon>Propionibacteriales</taxon>
        <taxon>Nocardioidaceae</taxon>
        <taxon>Nocardioides</taxon>
    </lineage>
</organism>
<dbReference type="InterPro" id="IPR006442">
    <property type="entry name" value="Antitoxin_Phd/YefM"/>
</dbReference>
<comment type="function">
    <text evidence="2">Antitoxin component of a type II toxin-antitoxin (TA) system.</text>
</comment>
<evidence type="ECO:0000256" key="1">
    <source>
        <dbReference type="ARBA" id="ARBA00009981"/>
    </source>
</evidence>
<dbReference type="Proteomes" id="UP000577707">
    <property type="component" value="Unassembled WGS sequence"/>
</dbReference>
<evidence type="ECO:0000313" key="4">
    <source>
        <dbReference type="Proteomes" id="UP000577707"/>
    </source>
</evidence>